<keyword evidence="2" id="KW-0812">Transmembrane</keyword>
<feature type="transmembrane region" description="Helical" evidence="2">
    <location>
        <begin position="90"/>
        <end position="115"/>
    </location>
</feature>
<proteinExistence type="predicted"/>
<dbReference type="InterPro" id="IPR018571">
    <property type="entry name" value="Membrane_anchor_Opy2_N"/>
</dbReference>
<feature type="region of interest" description="Disordered" evidence="1">
    <location>
        <begin position="460"/>
        <end position="490"/>
    </location>
</feature>
<keyword evidence="5" id="KW-1185">Reference proteome</keyword>
<dbReference type="Pfam" id="PF09463">
    <property type="entry name" value="Opy2"/>
    <property type="match status" value="1"/>
</dbReference>
<dbReference type="OrthoDB" id="2402916at2759"/>
<gene>
    <name evidence="4" type="ORF">AMS68_000354</name>
</gene>
<organism evidence="4 5">
    <name type="scientific">Peltaster fructicola</name>
    <dbReference type="NCBI Taxonomy" id="286661"/>
    <lineage>
        <taxon>Eukaryota</taxon>
        <taxon>Fungi</taxon>
        <taxon>Dikarya</taxon>
        <taxon>Ascomycota</taxon>
        <taxon>Pezizomycotina</taxon>
        <taxon>Dothideomycetes</taxon>
        <taxon>Dothideomycetes incertae sedis</taxon>
        <taxon>Peltaster</taxon>
    </lineage>
</organism>
<keyword evidence="2" id="KW-1133">Transmembrane helix</keyword>
<feature type="compositionally biased region" description="Polar residues" evidence="1">
    <location>
        <begin position="481"/>
        <end position="490"/>
    </location>
</feature>
<accession>A0A6H0XJD7</accession>
<dbReference type="EMBL" id="CP051139">
    <property type="protein sequence ID" value="QIW94836.1"/>
    <property type="molecule type" value="Genomic_DNA"/>
</dbReference>
<evidence type="ECO:0000259" key="3">
    <source>
        <dbReference type="Pfam" id="PF09463"/>
    </source>
</evidence>
<feature type="domain" description="Membrane anchor Opy2 N-terminal" evidence="3">
    <location>
        <begin position="40"/>
        <end position="74"/>
    </location>
</feature>
<dbReference type="Gene3D" id="1.20.5.100">
    <property type="entry name" value="Cytochrome c1, transmembrane anchor, C-terminal"/>
    <property type="match status" value="1"/>
</dbReference>
<reference evidence="4 5" key="1">
    <citation type="journal article" date="2016" name="Sci. Rep.">
        <title>Peltaster fructicola genome reveals evolution from an invasive phytopathogen to an ectophytic parasite.</title>
        <authorList>
            <person name="Xu C."/>
            <person name="Chen H."/>
            <person name="Gleason M.L."/>
            <person name="Xu J.R."/>
            <person name="Liu H."/>
            <person name="Zhang R."/>
            <person name="Sun G."/>
        </authorList>
    </citation>
    <scope>NUCLEOTIDE SEQUENCE [LARGE SCALE GENOMIC DNA]</scope>
    <source>
        <strain evidence="4 5">LNHT1506</strain>
    </source>
</reference>
<evidence type="ECO:0000313" key="4">
    <source>
        <dbReference type="EMBL" id="QIW94836.1"/>
    </source>
</evidence>
<feature type="region of interest" description="Disordered" evidence="1">
    <location>
        <begin position="185"/>
        <end position="213"/>
    </location>
</feature>
<evidence type="ECO:0000256" key="2">
    <source>
        <dbReference type="SAM" id="Phobius"/>
    </source>
</evidence>
<evidence type="ECO:0000256" key="1">
    <source>
        <dbReference type="SAM" id="MobiDB-lite"/>
    </source>
</evidence>
<dbReference type="Proteomes" id="UP000503462">
    <property type="component" value="Chromosome 1"/>
</dbReference>
<name>A0A6H0XJD7_9PEZI</name>
<protein>
    <recommendedName>
        <fullName evidence="3">Membrane anchor Opy2 N-terminal domain-containing protein</fullName>
    </recommendedName>
</protein>
<feature type="region of interest" description="Disordered" evidence="1">
    <location>
        <begin position="369"/>
        <end position="416"/>
    </location>
</feature>
<dbReference type="AlphaFoldDB" id="A0A6H0XJD7"/>
<evidence type="ECO:0000313" key="5">
    <source>
        <dbReference type="Proteomes" id="UP000503462"/>
    </source>
</evidence>
<sequence length="490" mass="52773">MSITKRGTAAWRKQYTVPTRRSSNKNAEVEYALRTIFKRCLECSDDTPPCPPCASNQICSVIARDCNTCARSDCVANPNYTTPAASGPNIGAIAGGVIGGVALIGIVVFLIWFLWIRKRRAQQEAEAEELEEDEIAQQKAAFQSMMHDAASTRTRGSFANSILSRASNVIQIAFIPGVTTRNGSSQNSLFAASPVPPIPAARGTPRSPLSNEDDAIFFRPKDIRDSSYSGHSSVALDRRDTQYSFDSRASSLGHSVYHDSLTIQPIPTQAARGMARMVSVKTSPITTPTENDSSVPTSSSEYSQFSENIPAKGKAMQILMPAQGQRGPLQSQGSFGKAHQITLGSKNKGRFPVRTAVDVAGASEGNARHVPMVSSPLRDANNDTDEDEEEEHARARKSLLKTSPRPDQLGFDSPFSDEVETPVLSATKTHPYASLSSTVGALNVPKRGKSMGGLSAVIEEATRRASDSPDYDGLGNKRESSPFSDSNKID</sequence>
<keyword evidence="2" id="KW-0472">Membrane</keyword>